<evidence type="ECO:0000256" key="1">
    <source>
        <dbReference type="SAM" id="SignalP"/>
    </source>
</evidence>
<reference evidence="3 4" key="2">
    <citation type="journal article" date="2019" name="G3 (Bethesda)">
        <title>Hybrid Assembly of the Genome of the Entomopathogenic Nematode Steinernema carpocapsae Identifies the X-Chromosome.</title>
        <authorList>
            <person name="Serra L."/>
            <person name="Macchietto M."/>
            <person name="Macias-Munoz A."/>
            <person name="McGill C.J."/>
            <person name="Rodriguez I.M."/>
            <person name="Rodriguez B."/>
            <person name="Murad R."/>
            <person name="Mortazavi A."/>
        </authorList>
    </citation>
    <scope>NUCLEOTIDE SEQUENCE [LARGE SCALE GENOMIC DNA]</scope>
    <source>
        <strain evidence="3 4">ALL</strain>
    </source>
</reference>
<gene>
    <name evidence="3" type="ORF">L596_010491</name>
</gene>
<organism evidence="3 4">
    <name type="scientific">Steinernema carpocapsae</name>
    <name type="common">Entomopathogenic nematode</name>
    <dbReference type="NCBI Taxonomy" id="34508"/>
    <lineage>
        <taxon>Eukaryota</taxon>
        <taxon>Metazoa</taxon>
        <taxon>Ecdysozoa</taxon>
        <taxon>Nematoda</taxon>
        <taxon>Chromadorea</taxon>
        <taxon>Rhabditida</taxon>
        <taxon>Tylenchina</taxon>
        <taxon>Panagrolaimomorpha</taxon>
        <taxon>Strongyloidoidea</taxon>
        <taxon>Steinernematidae</taxon>
        <taxon>Steinernema</taxon>
    </lineage>
</organism>
<accession>A0A4U5PJ83</accession>
<protein>
    <recommendedName>
        <fullName evidence="2">C-type lectin domain-containing protein</fullName>
    </recommendedName>
</protein>
<dbReference type="Gene3D" id="3.10.100.10">
    <property type="entry name" value="Mannose-Binding Protein A, subunit A"/>
    <property type="match status" value="1"/>
</dbReference>
<evidence type="ECO:0000259" key="2">
    <source>
        <dbReference type="PROSITE" id="PS50041"/>
    </source>
</evidence>
<dbReference type="Pfam" id="PF00059">
    <property type="entry name" value="Lectin_C"/>
    <property type="match status" value="1"/>
</dbReference>
<dbReference type="PROSITE" id="PS50041">
    <property type="entry name" value="C_TYPE_LECTIN_2"/>
    <property type="match status" value="1"/>
</dbReference>
<proteinExistence type="predicted"/>
<dbReference type="PANTHER" id="PTHR22803">
    <property type="entry name" value="MANNOSE, PHOSPHOLIPASE, LECTIN RECEPTOR RELATED"/>
    <property type="match status" value="1"/>
</dbReference>
<dbReference type="CDD" id="cd00037">
    <property type="entry name" value="CLECT"/>
    <property type="match status" value="1"/>
</dbReference>
<feature type="chain" id="PRO_5020985396" description="C-type lectin domain-containing protein" evidence="1">
    <location>
        <begin position="17"/>
        <end position="148"/>
    </location>
</feature>
<dbReference type="SMART" id="SM00034">
    <property type="entry name" value="CLECT"/>
    <property type="match status" value="1"/>
</dbReference>
<comment type="caution">
    <text evidence="3">The sequence shown here is derived from an EMBL/GenBank/DDBJ whole genome shotgun (WGS) entry which is preliminary data.</text>
</comment>
<sequence>MLKLFALLALGALVSGRANFDSVLLSHDKLTWYQANDFCLNHGYNLVSIHNIEEQNIVAKAVDALNFWGWIGGYRVTHRNLFMWMDGTAFDYNNWKEPPKFPSQNPRYACLSFNHRDHLDNSGQPLNNTWTNYACDQRAYAVCLIPFE</sequence>
<dbReference type="STRING" id="34508.A0A4U5PJ83"/>
<feature type="domain" description="C-type lectin" evidence="2">
    <location>
        <begin position="25"/>
        <end position="144"/>
    </location>
</feature>
<keyword evidence="4" id="KW-1185">Reference proteome</keyword>
<dbReference type="InterPro" id="IPR016187">
    <property type="entry name" value="CTDL_fold"/>
</dbReference>
<dbReference type="InterPro" id="IPR016186">
    <property type="entry name" value="C-type_lectin-like/link_sf"/>
</dbReference>
<dbReference type="InterPro" id="IPR050111">
    <property type="entry name" value="C-type_lectin/snaclec_domain"/>
</dbReference>
<dbReference type="InterPro" id="IPR001304">
    <property type="entry name" value="C-type_lectin-like"/>
</dbReference>
<dbReference type="SUPFAM" id="SSF56436">
    <property type="entry name" value="C-type lectin-like"/>
    <property type="match status" value="1"/>
</dbReference>
<dbReference type="AlphaFoldDB" id="A0A4U5PJ83"/>
<evidence type="ECO:0000313" key="3">
    <source>
        <dbReference type="EMBL" id="TKR96481.1"/>
    </source>
</evidence>
<reference evidence="3 4" key="1">
    <citation type="journal article" date="2015" name="Genome Biol.">
        <title>Comparative genomics of Steinernema reveals deeply conserved gene regulatory networks.</title>
        <authorList>
            <person name="Dillman A.R."/>
            <person name="Macchietto M."/>
            <person name="Porter C.F."/>
            <person name="Rogers A."/>
            <person name="Williams B."/>
            <person name="Antoshechkin I."/>
            <person name="Lee M.M."/>
            <person name="Goodwin Z."/>
            <person name="Lu X."/>
            <person name="Lewis E.E."/>
            <person name="Goodrich-Blair H."/>
            <person name="Stock S.P."/>
            <person name="Adams B.J."/>
            <person name="Sternberg P.W."/>
            <person name="Mortazavi A."/>
        </authorList>
    </citation>
    <scope>NUCLEOTIDE SEQUENCE [LARGE SCALE GENOMIC DNA]</scope>
    <source>
        <strain evidence="3 4">ALL</strain>
    </source>
</reference>
<dbReference type="OrthoDB" id="5872782at2759"/>
<feature type="signal peptide" evidence="1">
    <location>
        <begin position="1"/>
        <end position="16"/>
    </location>
</feature>
<dbReference type="Proteomes" id="UP000298663">
    <property type="component" value="Unassembled WGS sequence"/>
</dbReference>
<dbReference type="EMBL" id="AZBU02000002">
    <property type="protein sequence ID" value="TKR96481.1"/>
    <property type="molecule type" value="Genomic_DNA"/>
</dbReference>
<evidence type="ECO:0000313" key="4">
    <source>
        <dbReference type="Proteomes" id="UP000298663"/>
    </source>
</evidence>
<name>A0A4U5PJ83_STECR</name>
<keyword evidence="1" id="KW-0732">Signal</keyword>